<feature type="non-terminal residue" evidence="1">
    <location>
        <position position="132"/>
    </location>
</feature>
<dbReference type="EMBL" id="UINC01211338">
    <property type="protein sequence ID" value="SVE35196.1"/>
    <property type="molecule type" value="Genomic_DNA"/>
</dbReference>
<organism evidence="1">
    <name type="scientific">marine metagenome</name>
    <dbReference type="NCBI Taxonomy" id="408172"/>
    <lineage>
        <taxon>unclassified sequences</taxon>
        <taxon>metagenomes</taxon>
        <taxon>ecological metagenomes</taxon>
    </lineage>
</organism>
<evidence type="ECO:0000313" key="1">
    <source>
        <dbReference type="EMBL" id="SVE35196.1"/>
    </source>
</evidence>
<accession>A0A383CS64</accession>
<name>A0A383CS64_9ZZZZ</name>
<proteinExistence type="predicted"/>
<reference evidence="1" key="1">
    <citation type="submission" date="2018-05" db="EMBL/GenBank/DDBJ databases">
        <authorList>
            <person name="Lanie J.A."/>
            <person name="Ng W.-L."/>
            <person name="Kazmierczak K.M."/>
            <person name="Andrzejewski T.M."/>
            <person name="Davidsen T.M."/>
            <person name="Wayne K.J."/>
            <person name="Tettelin H."/>
            <person name="Glass J.I."/>
            <person name="Rusch D."/>
            <person name="Podicherti R."/>
            <person name="Tsui H.-C.T."/>
            <person name="Winkler M.E."/>
        </authorList>
    </citation>
    <scope>NUCLEOTIDE SEQUENCE</scope>
</reference>
<dbReference type="AlphaFoldDB" id="A0A383CS64"/>
<sequence>MNRSVYDTTSLGYQYYFAICMKTGYAEMFGGPRLQEGQLKAHISESIDLVEEGYIIDGIDSAKLTPLGAEYLYVLTDSHGQDVEVKKSKSTKPKSFLKGLRMQKSEKKSGKSNMSKVLGGVQTFMKGMHEMS</sequence>
<gene>
    <name evidence="1" type="ORF">METZ01_LOCUS488050</name>
</gene>
<protein>
    <submittedName>
        <fullName evidence="1">Uncharacterized protein</fullName>
    </submittedName>
</protein>